<gene>
    <name evidence="1" type="ORF">F5147DRAFT_782375</name>
</gene>
<reference evidence="1" key="1">
    <citation type="journal article" date="2020" name="New Phytol.">
        <title>Comparative genomics reveals dynamic genome evolution in host specialist ectomycorrhizal fungi.</title>
        <authorList>
            <person name="Lofgren L.A."/>
            <person name="Nguyen N.H."/>
            <person name="Vilgalys R."/>
            <person name="Ruytinx J."/>
            <person name="Liao H.L."/>
            <person name="Branco S."/>
            <person name="Kuo A."/>
            <person name="LaButti K."/>
            <person name="Lipzen A."/>
            <person name="Andreopoulos W."/>
            <person name="Pangilinan J."/>
            <person name="Riley R."/>
            <person name="Hundley H."/>
            <person name="Na H."/>
            <person name="Barry K."/>
            <person name="Grigoriev I.V."/>
            <person name="Stajich J.E."/>
            <person name="Kennedy P.G."/>
        </authorList>
    </citation>
    <scope>NUCLEOTIDE SEQUENCE</scope>
    <source>
        <strain evidence="1">FC423</strain>
    </source>
</reference>
<evidence type="ECO:0000313" key="2">
    <source>
        <dbReference type="Proteomes" id="UP000823399"/>
    </source>
</evidence>
<dbReference type="Gene3D" id="2.60.120.260">
    <property type="entry name" value="Galactose-binding domain-like"/>
    <property type="match status" value="1"/>
</dbReference>
<dbReference type="AlphaFoldDB" id="A0A9P7ERL0"/>
<dbReference type="Proteomes" id="UP000823399">
    <property type="component" value="Unassembled WGS sequence"/>
</dbReference>
<name>A0A9P7ERL0_9AGAM</name>
<keyword evidence="2" id="KW-1185">Reference proteome</keyword>
<dbReference type="EMBL" id="JABBWM010000205">
    <property type="protein sequence ID" value="KAG2084699.1"/>
    <property type="molecule type" value="Genomic_DNA"/>
</dbReference>
<comment type="caution">
    <text evidence="1">The sequence shown here is derived from an EMBL/GenBank/DDBJ whole genome shotgun (WGS) entry which is preliminary data.</text>
</comment>
<dbReference type="RefSeq" id="XP_041284553.1">
    <property type="nucleotide sequence ID" value="XM_041442754.1"/>
</dbReference>
<dbReference type="GeneID" id="64705013"/>
<sequence length="281" mass="31350">MPLSNDQEIGDADLVKHFGLHCFWIENSSFQSLVHIPEEHPHHNAIKNPPREGEQEVSNSKTELWQKESCICLQAHEHQNKEPAASTDTPCASTLQSALRKTIVVFMYTMLGCICDAILRFCMGLWIWRAFIISLPFSYTPTPVLFEHTSVATQGSLHLSLPHTVPTTTDLHSAMPPVDFLLACQKSLEERVEYLEINLHESRDLIVAMDCAHPQCDFALRGAGAEIIKQLTSTNQLPAKTLPSWFSEVLLGWDLSYPSANLPTVVIDGDLAVGNCWSFLG</sequence>
<protein>
    <submittedName>
        <fullName evidence="1">Uncharacterized protein</fullName>
    </submittedName>
</protein>
<accession>A0A9P7ERL0</accession>
<evidence type="ECO:0000313" key="1">
    <source>
        <dbReference type="EMBL" id="KAG2084699.1"/>
    </source>
</evidence>
<organism evidence="1 2">
    <name type="scientific">Suillus discolor</name>
    <dbReference type="NCBI Taxonomy" id="1912936"/>
    <lineage>
        <taxon>Eukaryota</taxon>
        <taxon>Fungi</taxon>
        <taxon>Dikarya</taxon>
        <taxon>Basidiomycota</taxon>
        <taxon>Agaricomycotina</taxon>
        <taxon>Agaricomycetes</taxon>
        <taxon>Agaricomycetidae</taxon>
        <taxon>Boletales</taxon>
        <taxon>Suillineae</taxon>
        <taxon>Suillaceae</taxon>
        <taxon>Suillus</taxon>
    </lineage>
</organism>
<proteinExistence type="predicted"/>